<protein>
    <submittedName>
        <fullName evidence="2">Uncharacterized protein</fullName>
    </submittedName>
</protein>
<evidence type="ECO:0000313" key="2">
    <source>
        <dbReference type="EMBL" id="KAA0162985.1"/>
    </source>
</evidence>
<feature type="region of interest" description="Disordered" evidence="1">
    <location>
        <begin position="335"/>
        <end position="358"/>
    </location>
</feature>
<organism evidence="2 3">
    <name type="scientific">Cafeteria roenbergensis</name>
    <name type="common">Marine flagellate</name>
    <dbReference type="NCBI Taxonomy" id="33653"/>
    <lineage>
        <taxon>Eukaryota</taxon>
        <taxon>Sar</taxon>
        <taxon>Stramenopiles</taxon>
        <taxon>Bigyra</taxon>
        <taxon>Opalozoa</taxon>
        <taxon>Bicosoecida</taxon>
        <taxon>Cafeteriaceae</taxon>
        <taxon>Cafeteria</taxon>
    </lineage>
</organism>
<gene>
    <name evidence="2" type="ORF">FNF31_03041</name>
</gene>
<name>A0A5A8DCG9_CAFRO</name>
<reference evidence="2 3" key="1">
    <citation type="submission" date="2019-07" db="EMBL/GenBank/DDBJ databases">
        <title>Genomes of Cafeteria roenbergensis.</title>
        <authorList>
            <person name="Fischer M.G."/>
            <person name="Hackl T."/>
            <person name="Roman M."/>
        </authorList>
    </citation>
    <scope>NUCLEOTIDE SEQUENCE [LARGE SCALE GENOMIC DNA]</scope>
    <source>
        <strain evidence="2 3">Cflag</strain>
    </source>
</reference>
<sequence>MELNGTVSVDGQSGRAHTSGSGSASGGGAGGSLLVVASRLSGTGTLSADGGAGADGYGTLDSNGGSGGRIAIHAYETSRGVSFTGALSVAEGRRRFVIDELHLGSATNLSVQAPSDFDPVSAPDSRSSVVIGDVSGLAVSRSVLSVADGTTWMWAGIAPTSHRVGLVAVSVDARSAGYNQSLSVETVSRTIHLDSGCISVGDVRVEQWGILYCLDMSSFLKVHRSLFRERSVGGRRAAAAFVIDELHLGSATNLSVQAPSDFDPVSAPDSRSSVVIGDVSGLAVSRSVLSVADGTTWMWAGIGSNISPWTSDGQLRIEARDALRLGPGAVIRADGAGYGPDARHPSCSDGGARNGGLHGGGPAGQTCGDYEWPVLAGAGGSGGASGGSGGGSLLIQCNFTASSSVDLAGLVTVDGHAGSGSSGAGGAGGSLVVVAGRLAVTGTLSANGGAASASSNANGGSGGRIALHAYQPAWAAATGSVRARAGAAQGSWSAQAAAGTTLWCDGRAAPGSESESESNPHGCGTRRLEIDNGDLPATPYFAQLNAVRPRARFVIDHLYLGSPTSFSVRAPSAFHPETMPDDRSSIVLGNVSGPGVSASSVTVAAGTDWTVGPAQSSAADPFALGLRSLTVAEHGRLMLAWAVWLRATTVTVRGELSGVRHLTLDAGAAVSLGGSGGVWIDNVAGTGADGEWAAWACAAGVASCSSAGGARRLQGRYGFESLRLLGDASLTLDAGVRSVGAAQVDVLATSRVTALGPRATQLRLVARDGLRLAPGAAIRADGAGFAGGERDASCFEGDDAGEGGMHGGGPAGQTCGDYEWPVLAGAGGSGGASGGSGGGSLLIQCNFTASSSVDLAGLVTVDGHAGSGSSGAGGAGGSLVVVAGRLAVTGTLSANGGAASASSNANGGSGGRIALHAYQPAWAAATGSVRARAGAAQGSWSAQAAAGTTLWCDGRAAPGSESESESNPHGCGTRRLEIDNGDLPATPYFAQLNAVRPRARFVIDHLYLGSPTSFSVRAPSAFHPETMPDDRSSIVLGNVSGPGVSRSRLAVEAGTTWVFAGQPLAEAPLGTARWTSDVALASSGAQTAVSCLEQPFLSLALTVNFNLVIVAEHSQLLLPPKVILSGGATMDVRGELSGVRHLTLDAGAAVSLGGSGGVWIDNVAGTGADGEWAAWACAAGVASCSSAGGARRLQGRYGFESLRLLGDASLTLDAGVRSVGAAQVDVPATSRVTALGPRSTQLRLVARDGLRLAPGAAIRADGAGFAGGERDASCFEGDDAGEGGMHGGGPAGQTCGDYEWPVLAGAGGSGGASGGSGGGSLLIQCNFTASSSVDLAGLVTVDGAPGRAAAVAGEISGGGGAAGSLLVVASRLSGTGVISASGGDAVPAGSGWASNGGSGGRISFLGGTSTFEGTFVSVAGSGPPDQLAAAGTAFTCTGPSCASPSAVAAVPPTRTVLVDARGKLSSGVTEIGGRGLSIELLTRLEIFGHATISIKPGGHSPDSESSLLQVEQVSGDGSGSLRLQAGTSVVVTGGAASWSSSNTETHAIVRDSAEVATYSVQRVVTTQAELKGLRIAVDVGAQVVLPPSIAVCNATVEAAGSVIGPRTIKYCDADGDDVGPLPVTGCTNSSAENFNPAATVSNSSLCAFDRIPGCTNQLALNFSPLAEVNDGSCTFSDSFASGCAYDAALNFLPGSLDDGSCKFPDYIGLEQRFNRLNSSCADERTTLLLQNQMLLQLLEGAGSGNASCGSVASADLLAQFKALDDALQAMRADRDEALDASMLLDFQLRDARRDLALAIQLAATRATRIVGLESRTAELETALDDTRSQLGWLGVQVGVVLRERRLQARKLHPSQLR</sequence>
<evidence type="ECO:0000256" key="1">
    <source>
        <dbReference type="SAM" id="MobiDB-lite"/>
    </source>
</evidence>
<dbReference type="Proteomes" id="UP000325113">
    <property type="component" value="Unassembled WGS sequence"/>
</dbReference>
<proteinExistence type="predicted"/>
<accession>A0A5A8DCG9</accession>
<feature type="region of interest" description="Disordered" evidence="1">
    <location>
        <begin position="1"/>
        <end position="27"/>
    </location>
</feature>
<comment type="caution">
    <text evidence="2">The sequence shown here is derived from an EMBL/GenBank/DDBJ whole genome shotgun (WGS) entry which is preliminary data.</text>
</comment>
<feature type="compositionally biased region" description="Polar residues" evidence="1">
    <location>
        <begin position="1"/>
        <end position="18"/>
    </location>
</feature>
<evidence type="ECO:0000313" key="3">
    <source>
        <dbReference type="Proteomes" id="UP000325113"/>
    </source>
</evidence>
<dbReference type="EMBL" id="VLTM01000024">
    <property type="protein sequence ID" value="KAA0162985.1"/>
    <property type="molecule type" value="Genomic_DNA"/>
</dbReference>